<keyword evidence="1" id="KW-0472">Membrane</keyword>
<sequence>MTSGLIALAIGIAGLMAEASFAKSPRWLHIAFLQFLYLAIAIFLQFMHLGAIWMVKGFPFITPKQTALFPTTLLGLCYGGYLLMVEMYAVPALVFSWASLNLIFMQALSTYLERLLGLGLLLSFLYSVLRLIVKLYAVKLAYQFRAQDLEEVMKKLVVILKLSQSKSFGDLTEENIDNCRLLLKQIEEQPSEREQPYIDVTVRILCLIQASLELLLTKICTPAKEIHKRLLASQLGDEEATTNTVNIFKYASLVGRKEAKEAIKLFRPCPNGDISALDFIEKVESVYKDLDLIMQQTESVSHLVFQHQNMMYFTFGAVAVIAVASLLFVPTIIALVIGSVLGACALSIPEHWMGFYCKDALTIIERQTLRIGEVVKIDSSDPLFSSKSKSKLWLVKTFDFKHTNLVNLGDQSIKNCPNNVLANCSTENMSHDKANYRILFKARVGDIGVEAFKALIEKICDYAIQTSEWKPVNTFINENPVDTIDAQGFAEYHIELQ</sequence>
<evidence type="ECO:0000256" key="1">
    <source>
        <dbReference type="SAM" id="Phobius"/>
    </source>
</evidence>
<accession>A0A1Z5J9N0</accession>
<keyword evidence="1" id="KW-1133">Transmembrane helix</keyword>
<evidence type="ECO:0000313" key="2">
    <source>
        <dbReference type="EMBL" id="GAX10695.1"/>
    </source>
</evidence>
<reference evidence="2 3" key="1">
    <citation type="journal article" date="2015" name="Plant Cell">
        <title>Oil accumulation by the oleaginous diatom Fistulifera solaris as revealed by the genome and transcriptome.</title>
        <authorList>
            <person name="Tanaka T."/>
            <person name="Maeda Y."/>
            <person name="Veluchamy A."/>
            <person name="Tanaka M."/>
            <person name="Abida H."/>
            <person name="Marechal E."/>
            <person name="Bowler C."/>
            <person name="Muto M."/>
            <person name="Sunaga Y."/>
            <person name="Tanaka M."/>
            <person name="Yoshino T."/>
            <person name="Taniguchi T."/>
            <person name="Fukuda Y."/>
            <person name="Nemoto M."/>
            <person name="Matsumoto M."/>
            <person name="Wong P.S."/>
            <person name="Aburatani S."/>
            <person name="Fujibuchi W."/>
        </authorList>
    </citation>
    <scope>NUCLEOTIDE SEQUENCE [LARGE SCALE GENOMIC DNA]</scope>
    <source>
        <strain evidence="2 3">JPCC DA0580</strain>
    </source>
</reference>
<dbReference type="AlphaFoldDB" id="A0A1Z5J9N0"/>
<feature type="transmembrane region" description="Helical" evidence="1">
    <location>
        <begin position="35"/>
        <end position="55"/>
    </location>
</feature>
<feature type="transmembrane region" description="Helical" evidence="1">
    <location>
        <begin position="67"/>
        <end position="95"/>
    </location>
</feature>
<feature type="transmembrane region" description="Helical" evidence="1">
    <location>
        <begin position="312"/>
        <end position="341"/>
    </location>
</feature>
<comment type="caution">
    <text evidence="2">The sequence shown here is derived from an EMBL/GenBank/DDBJ whole genome shotgun (WGS) entry which is preliminary data.</text>
</comment>
<organism evidence="2 3">
    <name type="scientific">Fistulifera solaris</name>
    <name type="common">Oleaginous diatom</name>
    <dbReference type="NCBI Taxonomy" id="1519565"/>
    <lineage>
        <taxon>Eukaryota</taxon>
        <taxon>Sar</taxon>
        <taxon>Stramenopiles</taxon>
        <taxon>Ochrophyta</taxon>
        <taxon>Bacillariophyta</taxon>
        <taxon>Bacillariophyceae</taxon>
        <taxon>Bacillariophycidae</taxon>
        <taxon>Naviculales</taxon>
        <taxon>Naviculaceae</taxon>
        <taxon>Fistulifera</taxon>
    </lineage>
</organism>
<keyword evidence="1" id="KW-0812">Transmembrane</keyword>
<dbReference type="InParanoid" id="A0A1Z5J9N0"/>
<protein>
    <submittedName>
        <fullName evidence="2">Uncharacterized protein</fullName>
    </submittedName>
</protein>
<dbReference type="EMBL" id="BDSP01000022">
    <property type="protein sequence ID" value="GAX10695.1"/>
    <property type="molecule type" value="Genomic_DNA"/>
</dbReference>
<proteinExistence type="predicted"/>
<keyword evidence="3" id="KW-1185">Reference proteome</keyword>
<feature type="transmembrane region" description="Helical" evidence="1">
    <location>
        <begin position="115"/>
        <end position="133"/>
    </location>
</feature>
<name>A0A1Z5J9N0_FISSO</name>
<gene>
    <name evidence="2" type="ORF">FisN_14Lu213</name>
</gene>
<evidence type="ECO:0000313" key="3">
    <source>
        <dbReference type="Proteomes" id="UP000198406"/>
    </source>
</evidence>
<dbReference type="Proteomes" id="UP000198406">
    <property type="component" value="Unassembled WGS sequence"/>
</dbReference>